<evidence type="ECO:0000259" key="10">
    <source>
        <dbReference type="PROSITE" id="PS51004"/>
    </source>
</evidence>
<comment type="similarity">
    <text evidence="2">Belongs to the semaphorin family.</text>
</comment>
<dbReference type="PROSITE" id="PS50835">
    <property type="entry name" value="IG_LIKE"/>
    <property type="match status" value="1"/>
</dbReference>
<feature type="transmembrane region" description="Helical" evidence="7">
    <location>
        <begin position="689"/>
        <end position="711"/>
    </location>
</feature>
<dbReference type="PANTHER" id="PTHR11036">
    <property type="entry name" value="SEMAPHORIN"/>
    <property type="match status" value="1"/>
</dbReference>
<evidence type="ECO:0000256" key="7">
    <source>
        <dbReference type="SAM" id="Phobius"/>
    </source>
</evidence>
<dbReference type="GeneID" id="103045671"/>
<evidence type="ECO:0000256" key="3">
    <source>
        <dbReference type="ARBA" id="ARBA00023136"/>
    </source>
</evidence>
<dbReference type="InterPro" id="IPR015943">
    <property type="entry name" value="WD40/YVTN_repeat-like_dom_sf"/>
</dbReference>
<dbReference type="Pfam" id="PF07679">
    <property type="entry name" value="I-set"/>
    <property type="match status" value="1"/>
</dbReference>
<dbReference type="Gene3D" id="3.30.1680.10">
    <property type="entry name" value="ligand-binding face of the semaphorins, domain 2"/>
    <property type="match status" value="1"/>
</dbReference>
<dbReference type="GO" id="GO:0005615">
    <property type="term" value="C:extracellular space"/>
    <property type="evidence" value="ECO:0007669"/>
    <property type="project" value="TreeGrafter"/>
</dbReference>
<evidence type="ECO:0000256" key="5">
    <source>
        <dbReference type="ARBA" id="ARBA00023180"/>
    </source>
</evidence>
<reference evidence="11" key="1">
    <citation type="submission" date="2025-08" db="UniProtKB">
        <authorList>
            <consortium name="Ensembl"/>
        </authorList>
    </citation>
    <scope>IDENTIFICATION</scope>
</reference>
<dbReference type="InterPro" id="IPR013098">
    <property type="entry name" value="Ig_I-set"/>
</dbReference>
<keyword evidence="5" id="KW-0325">Glycoprotein</keyword>
<dbReference type="GO" id="GO:0045499">
    <property type="term" value="F:chemorepellent activity"/>
    <property type="evidence" value="ECO:0007669"/>
    <property type="project" value="TreeGrafter"/>
</dbReference>
<dbReference type="InterPro" id="IPR027231">
    <property type="entry name" value="Semaphorin"/>
</dbReference>
<evidence type="ECO:0000256" key="2">
    <source>
        <dbReference type="ARBA" id="ARBA00009492"/>
    </source>
</evidence>
<sequence>MSSPPIIPFVPCGVLLACAFTVLCALDSIPRKSIPYESSHLKVFRDEGIWNYSSMLMREDLGLLILGAREAIYALDINNVSIARAKASWEVTQEKRNECTYKGKHPDIECRNYIRTLHQINDTAMYVCGTNAFNPVCDNIVYVDRQLKLQGKQEEGKGKCPFDPFQRYSSIVVDGDLYSATVLNFLGSEPVILRSSQTTLRSEFKSSWLNEPTFIYMDVVPESVDSPDGDDDKIYMFFSENAVEYDFYSKLIVSRVARVCKSDRGGQRTLQRKWTSFLKATLDCPVPGNILPYVVQDVFHVRRDKWRESVFYAIFTSQSASDDVSSAVCAYSVLNINEVFSYGKYKTPVSVEGSHVKWVMYTGDLPVPRPGACINNAARDSKIQSSLDLPDKTLQFIRDRPLMDDSVKPLTGKPLLFRRGISFTQIVVDRTVALDGQPYLVMFIGTNNGYVQKAVNYDGEMHIIEELQLFKSPEPISVLRLSTSMGQLYAGTASGVVQMPVADCSRYSSCLDCVLARDPYCAWDLSTQHCISLPNPSKDDDLVQSLKEGDPARCPDPGPVKAKNRTLVLGNNIKLPCQKDSTLSEVKWSFAKQPLNPSSRRYSIYSDGLLIYNASAADAGSYTCGSVEQVLGKQYYRTLAVYELHIPAPVDDNKDNTTDGISTTELMTTAPIAVLLSVPQPRSTGSSTVAIVIALVTVSGMLVGLILWNCYKGHLSLHRQHPIKKPMMLPQHDSSPYIKQQDSASESTEQTEVFLYPNNIQRNGTNASPLKYVMDESEI</sequence>
<keyword evidence="3 7" id="KW-0472">Membrane</keyword>
<keyword evidence="8" id="KW-0732">Signal</keyword>
<dbReference type="GO" id="GO:0007411">
    <property type="term" value="P:axon guidance"/>
    <property type="evidence" value="ECO:0007669"/>
    <property type="project" value="TreeGrafter"/>
</dbReference>
<proteinExistence type="inferred from homology"/>
<dbReference type="InterPro" id="IPR036179">
    <property type="entry name" value="Ig-like_dom_sf"/>
</dbReference>
<name>A0A8B9KWY7_ASTMX</name>
<dbReference type="Pfam" id="PF01437">
    <property type="entry name" value="PSI"/>
    <property type="match status" value="1"/>
</dbReference>
<keyword evidence="4" id="KW-1015">Disulfide bond</keyword>
<evidence type="ECO:0000313" key="11">
    <source>
        <dbReference type="Ensembl" id="ENSAMXP00005042717.1"/>
    </source>
</evidence>
<dbReference type="InterPro" id="IPR013783">
    <property type="entry name" value="Ig-like_fold"/>
</dbReference>
<comment type="caution">
    <text evidence="6">Lacks conserved residue(s) required for the propagation of feature annotation.</text>
</comment>
<dbReference type="InterPro" id="IPR016201">
    <property type="entry name" value="PSI"/>
</dbReference>
<dbReference type="GO" id="GO:0071526">
    <property type="term" value="P:semaphorin-plexin signaling pathway"/>
    <property type="evidence" value="ECO:0007669"/>
    <property type="project" value="TreeGrafter"/>
</dbReference>
<evidence type="ECO:0000259" key="9">
    <source>
        <dbReference type="PROSITE" id="PS50835"/>
    </source>
</evidence>
<evidence type="ECO:0000256" key="4">
    <source>
        <dbReference type="ARBA" id="ARBA00023157"/>
    </source>
</evidence>
<dbReference type="PROSITE" id="PS51004">
    <property type="entry name" value="SEMA"/>
    <property type="match status" value="1"/>
</dbReference>
<dbReference type="GO" id="GO:0005886">
    <property type="term" value="C:plasma membrane"/>
    <property type="evidence" value="ECO:0007669"/>
    <property type="project" value="TreeGrafter"/>
</dbReference>
<keyword evidence="7" id="KW-1133">Transmembrane helix</keyword>
<dbReference type="OrthoDB" id="9988752at2759"/>
<dbReference type="KEGG" id="amex:103045671"/>
<dbReference type="InterPro" id="IPR007110">
    <property type="entry name" value="Ig-like_dom"/>
</dbReference>
<dbReference type="GO" id="GO:0043931">
    <property type="term" value="P:ossification involved in bone maturation"/>
    <property type="evidence" value="ECO:0007669"/>
    <property type="project" value="TreeGrafter"/>
</dbReference>
<feature type="domain" description="Ig-like" evidence="9">
    <location>
        <begin position="555"/>
        <end position="624"/>
    </location>
</feature>
<evidence type="ECO:0000256" key="8">
    <source>
        <dbReference type="SAM" id="SignalP"/>
    </source>
</evidence>
<dbReference type="GO" id="GO:0030215">
    <property type="term" value="F:semaphorin receptor binding"/>
    <property type="evidence" value="ECO:0007669"/>
    <property type="project" value="InterPro"/>
</dbReference>
<dbReference type="GO" id="GO:0001755">
    <property type="term" value="P:neural crest cell migration"/>
    <property type="evidence" value="ECO:0007669"/>
    <property type="project" value="TreeGrafter"/>
</dbReference>
<dbReference type="SMART" id="SM00423">
    <property type="entry name" value="PSI"/>
    <property type="match status" value="1"/>
</dbReference>
<dbReference type="AlphaFoldDB" id="A0A8B9KWY7"/>
<evidence type="ECO:0000256" key="1">
    <source>
        <dbReference type="ARBA" id="ARBA00004370"/>
    </source>
</evidence>
<dbReference type="PANTHER" id="PTHR11036:SF135">
    <property type="entry name" value="SEMAPHORIN 4D ISOFORM X1-RELATED"/>
    <property type="match status" value="1"/>
</dbReference>
<dbReference type="Pfam" id="PF01403">
    <property type="entry name" value="Sema"/>
    <property type="match status" value="1"/>
</dbReference>
<accession>A0A8B9KWY7</accession>
<dbReference type="InterPro" id="IPR003599">
    <property type="entry name" value="Ig_sub"/>
</dbReference>
<evidence type="ECO:0000313" key="12">
    <source>
        <dbReference type="Proteomes" id="UP000694621"/>
    </source>
</evidence>
<dbReference type="SMART" id="SM00630">
    <property type="entry name" value="Sema"/>
    <property type="match status" value="1"/>
</dbReference>
<dbReference type="SUPFAM" id="SSF101912">
    <property type="entry name" value="Sema domain"/>
    <property type="match status" value="1"/>
</dbReference>
<dbReference type="Ensembl" id="ENSAMXT00005046463.1">
    <property type="protein sequence ID" value="ENSAMXP00005042717.1"/>
    <property type="gene ID" value="ENSAMXG00005019922.1"/>
</dbReference>
<dbReference type="Gene3D" id="2.60.40.10">
    <property type="entry name" value="Immunoglobulins"/>
    <property type="match status" value="1"/>
</dbReference>
<feature type="chain" id="PRO_5034966144" evidence="8">
    <location>
        <begin position="26"/>
        <end position="779"/>
    </location>
</feature>
<evidence type="ECO:0000256" key="6">
    <source>
        <dbReference type="PROSITE-ProRule" id="PRU00352"/>
    </source>
</evidence>
<keyword evidence="7" id="KW-0812">Transmembrane</keyword>
<dbReference type="SUPFAM" id="SSF48726">
    <property type="entry name" value="Immunoglobulin"/>
    <property type="match status" value="1"/>
</dbReference>
<dbReference type="FunFam" id="2.130.10.10:FF:001703">
    <property type="entry name" value="Semaphorin 4e"/>
    <property type="match status" value="1"/>
</dbReference>
<dbReference type="InterPro" id="IPR002165">
    <property type="entry name" value="Plexin_repeat"/>
</dbReference>
<dbReference type="Proteomes" id="UP000694621">
    <property type="component" value="Unplaced"/>
</dbReference>
<dbReference type="InterPro" id="IPR001627">
    <property type="entry name" value="Semap_dom"/>
</dbReference>
<dbReference type="GO" id="GO:0030335">
    <property type="term" value="P:positive regulation of cell migration"/>
    <property type="evidence" value="ECO:0007669"/>
    <property type="project" value="TreeGrafter"/>
</dbReference>
<dbReference type="SUPFAM" id="SSF103575">
    <property type="entry name" value="Plexin repeat"/>
    <property type="match status" value="1"/>
</dbReference>
<dbReference type="Gene3D" id="2.130.10.10">
    <property type="entry name" value="YVTN repeat-like/Quinoprotein amine dehydrogenase"/>
    <property type="match status" value="1"/>
</dbReference>
<comment type="subcellular location">
    <subcellularLocation>
        <location evidence="1">Membrane</location>
    </subcellularLocation>
</comment>
<protein>
    <submittedName>
        <fullName evidence="11">Si:ch211-129c21.1</fullName>
    </submittedName>
</protein>
<dbReference type="InterPro" id="IPR036352">
    <property type="entry name" value="Semap_dom_sf"/>
</dbReference>
<feature type="domain" description="Sema" evidence="10">
    <location>
        <begin position="26"/>
        <end position="501"/>
    </location>
</feature>
<dbReference type="SMART" id="SM00409">
    <property type="entry name" value="IG"/>
    <property type="match status" value="1"/>
</dbReference>
<organism evidence="11 12">
    <name type="scientific">Astyanax mexicanus</name>
    <name type="common">Blind cave fish</name>
    <name type="synonym">Astyanax fasciatus mexicanus</name>
    <dbReference type="NCBI Taxonomy" id="7994"/>
    <lineage>
        <taxon>Eukaryota</taxon>
        <taxon>Metazoa</taxon>
        <taxon>Chordata</taxon>
        <taxon>Craniata</taxon>
        <taxon>Vertebrata</taxon>
        <taxon>Euteleostomi</taxon>
        <taxon>Actinopterygii</taxon>
        <taxon>Neopterygii</taxon>
        <taxon>Teleostei</taxon>
        <taxon>Ostariophysi</taxon>
        <taxon>Characiformes</taxon>
        <taxon>Characoidei</taxon>
        <taxon>Acestrorhamphidae</taxon>
        <taxon>Acestrorhamphinae</taxon>
        <taxon>Astyanax</taxon>
    </lineage>
</organism>
<dbReference type="OMA" id="KKAAVYW"/>
<feature type="signal peptide" evidence="8">
    <location>
        <begin position="1"/>
        <end position="25"/>
    </location>
</feature>
<dbReference type="GO" id="GO:0000122">
    <property type="term" value="P:negative regulation of transcription by RNA polymerase II"/>
    <property type="evidence" value="ECO:0007669"/>
    <property type="project" value="TreeGrafter"/>
</dbReference>